<accession>A0A625ESC9</accession>
<feature type="signal peptide" evidence="3">
    <location>
        <begin position="1"/>
        <end position="28"/>
    </location>
</feature>
<dbReference type="Pfam" id="PF03524">
    <property type="entry name" value="CagX"/>
    <property type="match status" value="1"/>
</dbReference>
<dbReference type="EMBL" id="AALHXZ010000036">
    <property type="protein sequence ID" value="ECZ8222604.1"/>
    <property type="molecule type" value="Genomic_DNA"/>
</dbReference>
<comment type="similarity">
    <text evidence="1">Belongs to the TrbG/VirB9 family.</text>
</comment>
<organism evidence="4">
    <name type="scientific">Salmonella enterica</name>
    <name type="common">Salmonella choleraesuis</name>
    <dbReference type="NCBI Taxonomy" id="28901"/>
    <lineage>
        <taxon>Bacteria</taxon>
        <taxon>Pseudomonadati</taxon>
        <taxon>Pseudomonadota</taxon>
        <taxon>Gammaproteobacteria</taxon>
        <taxon>Enterobacterales</taxon>
        <taxon>Enterobacteriaceae</taxon>
        <taxon>Salmonella</taxon>
    </lineage>
</organism>
<evidence type="ECO:0000256" key="1">
    <source>
        <dbReference type="ARBA" id="ARBA00006135"/>
    </source>
</evidence>
<protein>
    <recommendedName>
        <fullName evidence="5">Conjugal transfer protein</fullName>
    </recommendedName>
</protein>
<dbReference type="InterPro" id="IPR038161">
    <property type="entry name" value="VirB9/CagX/TrbG_C_sf"/>
</dbReference>
<comment type="caution">
    <text evidence="4">The sequence shown here is derived from an EMBL/GenBank/DDBJ whole genome shotgun (WGS) entry which is preliminary data.</text>
</comment>
<keyword evidence="2 3" id="KW-0732">Signal</keyword>
<dbReference type="Gene3D" id="2.60.40.2500">
    <property type="match status" value="1"/>
</dbReference>
<evidence type="ECO:0008006" key="5">
    <source>
        <dbReference type="Google" id="ProtNLM"/>
    </source>
</evidence>
<name>A0A625ESC9_SALER</name>
<feature type="chain" id="PRO_5026345074" description="Conjugal transfer protein" evidence="3">
    <location>
        <begin position="29"/>
        <end position="239"/>
    </location>
</feature>
<dbReference type="CDD" id="cd06911">
    <property type="entry name" value="VirB9_CagX_TrbG"/>
    <property type="match status" value="1"/>
</dbReference>
<reference evidence="4" key="1">
    <citation type="submission" date="2019-10" db="EMBL/GenBank/DDBJ databases">
        <authorList>
            <consortium name="PulseNet: The National Subtyping Network for Foodborne Disease Surveillance"/>
            <person name="Tarr C.L."/>
            <person name="Trees E."/>
            <person name="Katz L.S."/>
            <person name="Carleton-Romer H.A."/>
            <person name="Stroika S."/>
            <person name="Kucerova Z."/>
            <person name="Roache K.F."/>
            <person name="Sabol A.L."/>
            <person name="Besser J."/>
            <person name="Gerner-Smidt P."/>
        </authorList>
    </citation>
    <scope>NUCLEOTIDE SEQUENCE</scope>
    <source>
        <strain evidence="4">PNUSAS096183</strain>
    </source>
</reference>
<evidence type="ECO:0000313" key="4">
    <source>
        <dbReference type="EMBL" id="ECZ8222604.1"/>
    </source>
</evidence>
<evidence type="ECO:0000256" key="2">
    <source>
        <dbReference type="ARBA" id="ARBA00022729"/>
    </source>
</evidence>
<dbReference type="AlphaFoldDB" id="A0A625ESC9"/>
<evidence type="ECO:0000256" key="3">
    <source>
        <dbReference type="SAM" id="SignalP"/>
    </source>
</evidence>
<sequence>MSSGNFFSPAGLSAAATILLTLPGQVQASAENYQYQMKYSADAQSIRPTTVFDDGKATWFVIPSDPKSPPAILIVTPDGKEKLPVRYVTAPNADNTAITIIAYDVAEEWRIRKGAMVVAVRNENFKNGVTVTDHEKKISKEEQKIHNDVAEYLTRLNTVSSQVVIKMQHIDVHPENNSADFSYARFIKTTKNNAAYVNYEKIQGNLTYRYVEQRKEKNAPQQKPVFQVQSIQFKTVENK</sequence>
<dbReference type="InterPro" id="IPR010258">
    <property type="entry name" value="Conjugal_tfr_TrbG/VirB9/CagX"/>
</dbReference>
<proteinExistence type="inferred from homology"/>
<gene>
    <name evidence="4" type="ORF">F8625_20360</name>
</gene>
<dbReference type="InterPro" id="IPR033645">
    <property type="entry name" value="VirB9/CagX/TrbG_C"/>
</dbReference>